<dbReference type="OrthoDB" id="5327634at2"/>
<dbReference type="EMBL" id="LN907858">
    <property type="protein sequence ID" value="CUU39656.1"/>
    <property type="molecule type" value="Genomic_DNA"/>
</dbReference>
<proteinExistence type="predicted"/>
<dbReference type="GeneID" id="78151030"/>
<reference evidence="1" key="3">
    <citation type="submission" date="2015-11" db="EMBL/GenBank/DDBJ databases">
        <authorList>
            <person name="Zhang Y."/>
            <person name="Guo Z."/>
        </authorList>
    </citation>
    <scope>NUCLEOTIDE SEQUENCE</scope>
    <source>
        <strain evidence="1">1</strain>
    </source>
</reference>
<evidence type="ECO:0000313" key="3">
    <source>
        <dbReference type="Proteomes" id="UP000029925"/>
    </source>
</evidence>
<dbReference type="STRING" id="76936.BN2458_PEG0770"/>
<dbReference type="Proteomes" id="UP000064525">
    <property type="component" value="Chromosome I"/>
</dbReference>
<dbReference type="EMBL" id="JRPF02000005">
    <property type="protein sequence ID" value="TLD78423.1"/>
    <property type="molecule type" value="Genomic_DNA"/>
</dbReference>
<name>A0A0S4PTL7_9HELI</name>
<dbReference type="AlphaFoldDB" id="A0A0S4PTL7"/>
<reference evidence="2 3" key="1">
    <citation type="journal article" date="2014" name="Genome Announc.">
        <title>Draft genome sequences of eight enterohepatic helicobacter species isolated from both laboratory and wild rodents.</title>
        <authorList>
            <person name="Sheh A."/>
            <person name="Shen Z."/>
            <person name="Fox J.G."/>
        </authorList>
    </citation>
    <scope>NUCLEOTIDE SEQUENCE [LARGE SCALE GENOMIC DNA]</scope>
    <source>
        <strain evidence="2 3">MIT 98-6810</strain>
    </source>
</reference>
<dbReference type="RefSeq" id="WP_052082224.1">
    <property type="nucleotide sequence ID" value="NZ_CAJTQN010000004.1"/>
</dbReference>
<dbReference type="KEGG" id="hty:BN2458_PEG0770"/>
<evidence type="ECO:0000313" key="4">
    <source>
        <dbReference type="Proteomes" id="UP000064525"/>
    </source>
</evidence>
<evidence type="ECO:0000313" key="2">
    <source>
        <dbReference type="EMBL" id="TLD78423.1"/>
    </source>
</evidence>
<dbReference type="PATRIC" id="fig|76936.10.peg.754"/>
<organism evidence="1 4">
    <name type="scientific">Helicobacter typhlonius</name>
    <dbReference type="NCBI Taxonomy" id="76936"/>
    <lineage>
        <taxon>Bacteria</taxon>
        <taxon>Pseudomonadati</taxon>
        <taxon>Campylobacterota</taxon>
        <taxon>Epsilonproteobacteria</taxon>
        <taxon>Campylobacterales</taxon>
        <taxon>Helicobacteraceae</taxon>
        <taxon>Helicobacter</taxon>
    </lineage>
</organism>
<gene>
    <name evidence="1" type="ORF">BN2458_PEG0770</name>
    <name evidence="2" type="ORF">LS75_005360</name>
</gene>
<keyword evidence="3" id="KW-1185">Reference proteome</keyword>
<dbReference type="Proteomes" id="UP000029925">
    <property type="component" value="Unassembled WGS sequence"/>
</dbReference>
<accession>A0A0S4PTL7</accession>
<protein>
    <submittedName>
        <fullName evidence="1">Uncharacterized protein</fullName>
    </submittedName>
</protein>
<reference evidence="4" key="2">
    <citation type="submission" date="2015-11" db="EMBL/GenBank/DDBJ databases">
        <authorList>
            <person name="Anvar S.Y."/>
        </authorList>
    </citation>
    <scope>NUCLEOTIDE SEQUENCE [LARGE SCALE GENOMIC DNA]</scope>
</reference>
<evidence type="ECO:0000313" key="1">
    <source>
        <dbReference type="EMBL" id="CUU39656.1"/>
    </source>
</evidence>
<sequence>MEYSYKAIDEHGMEFSDPGGTLGWVKYDRKTQAFQDDVQVKDLVVNANLAKKFNDCLQYCDFSQNLALQEQYKDKNVVFVMQNEIIGTHAKERAYFYSAPNERCKINNLFLIPKDRFNLLQNRGEFSFVAYKRKNGEILKLWIKSDRVKR</sequence>